<reference evidence="1 2" key="1">
    <citation type="submission" date="2019-03" db="EMBL/GenBank/DDBJ databases">
        <title>Draft genome of Massilia hortus sp. nov., a novel bacterial species of the Oxalobacteraceae family.</title>
        <authorList>
            <person name="Peta V."/>
            <person name="Raths R."/>
            <person name="Bucking H."/>
        </authorList>
    </citation>
    <scope>NUCLEOTIDE SEQUENCE [LARGE SCALE GENOMIC DNA]</scope>
    <source>
        <strain evidence="1 2">ONC3</strain>
    </source>
</reference>
<dbReference type="Proteomes" id="UP000297258">
    <property type="component" value="Unassembled WGS sequence"/>
</dbReference>
<dbReference type="PROSITE" id="PS51257">
    <property type="entry name" value="PROKAR_LIPOPROTEIN"/>
    <property type="match status" value="1"/>
</dbReference>
<name>A0A4Y9T5S3_9BURK</name>
<gene>
    <name evidence="1" type="ORF">E4O92_09415</name>
</gene>
<protein>
    <recommendedName>
        <fullName evidence="3">Lipoprotein</fullName>
    </recommendedName>
</protein>
<sequence length="72" mass="8308">MRPFKLGAALLLPLLLCGCLEVEQEVPWLHGKYAGKPDNLPQHTLFHNDRLAWMAAIHNRNNFQNEYNRANP</sequence>
<organism evidence="1 2">
    <name type="scientific">Massilia horti</name>
    <dbReference type="NCBI Taxonomy" id="2562153"/>
    <lineage>
        <taxon>Bacteria</taxon>
        <taxon>Pseudomonadati</taxon>
        <taxon>Pseudomonadota</taxon>
        <taxon>Betaproteobacteria</taxon>
        <taxon>Burkholderiales</taxon>
        <taxon>Oxalobacteraceae</taxon>
        <taxon>Telluria group</taxon>
        <taxon>Massilia</taxon>
    </lineage>
</organism>
<dbReference type="EMBL" id="SPUM01000054">
    <property type="protein sequence ID" value="TFW32571.1"/>
    <property type="molecule type" value="Genomic_DNA"/>
</dbReference>
<proteinExistence type="predicted"/>
<evidence type="ECO:0000313" key="1">
    <source>
        <dbReference type="EMBL" id="TFW32571.1"/>
    </source>
</evidence>
<evidence type="ECO:0000313" key="2">
    <source>
        <dbReference type="Proteomes" id="UP000297258"/>
    </source>
</evidence>
<accession>A0A4Y9T5S3</accession>
<dbReference type="AlphaFoldDB" id="A0A4Y9T5S3"/>
<comment type="caution">
    <text evidence="1">The sequence shown here is derived from an EMBL/GenBank/DDBJ whole genome shotgun (WGS) entry which is preliminary data.</text>
</comment>
<dbReference type="OrthoDB" id="8688776at2"/>
<keyword evidence="2" id="KW-1185">Reference proteome</keyword>
<evidence type="ECO:0008006" key="3">
    <source>
        <dbReference type="Google" id="ProtNLM"/>
    </source>
</evidence>
<dbReference type="RefSeq" id="WP_135189509.1">
    <property type="nucleotide sequence ID" value="NZ_SPUM01000054.1"/>
</dbReference>